<comment type="caution">
    <text evidence="1">The sequence shown here is derived from an EMBL/GenBank/DDBJ whole genome shotgun (WGS) entry which is preliminary data.</text>
</comment>
<gene>
    <name evidence="1" type="ORF">FBUS_02971</name>
</gene>
<reference evidence="1" key="1">
    <citation type="submission" date="2019-05" db="EMBL/GenBank/DDBJ databases">
        <title>Annotation for the trematode Fasciolopsis buski.</title>
        <authorList>
            <person name="Choi Y.-J."/>
        </authorList>
    </citation>
    <scope>NUCLEOTIDE SEQUENCE</scope>
    <source>
        <strain evidence="1">HT</strain>
        <tissue evidence="1">Whole worm</tissue>
    </source>
</reference>
<name>A0A8E0RQQ1_9TREM</name>
<keyword evidence="2" id="KW-1185">Reference proteome</keyword>
<sequence length="117" mass="13519">MLRKDEERLLLLSSNPRGTFPILPREATQGVLTISVRDQEQTTSSNCTGIWNMVKHRIRYYDPTAPPDPEHRLKEEPRGLCERFRLSAMCIIYALSNLRDAFPGIPTDFRQLMNDSN</sequence>
<accession>A0A8E0RQQ1</accession>
<dbReference type="EMBL" id="LUCM01009576">
    <property type="protein sequence ID" value="KAA0186777.1"/>
    <property type="molecule type" value="Genomic_DNA"/>
</dbReference>
<organism evidence="1 2">
    <name type="scientific">Fasciolopsis buskii</name>
    <dbReference type="NCBI Taxonomy" id="27845"/>
    <lineage>
        <taxon>Eukaryota</taxon>
        <taxon>Metazoa</taxon>
        <taxon>Spiralia</taxon>
        <taxon>Lophotrochozoa</taxon>
        <taxon>Platyhelminthes</taxon>
        <taxon>Trematoda</taxon>
        <taxon>Digenea</taxon>
        <taxon>Plagiorchiida</taxon>
        <taxon>Echinostomata</taxon>
        <taxon>Echinostomatoidea</taxon>
        <taxon>Fasciolidae</taxon>
        <taxon>Fasciolopsis</taxon>
    </lineage>
</organism>
<dbReference type="Proteomes" id="UP000728185">
    <property type="component" value="Unassembled WGS sequence"/>
</dbReference>
<dbReference type="AlphaFoldDB" id="A0A8E0RQQ1"/>
<proteinExistence type="predicted"/>
<evidence type="ECO:0000313" key="1">
    <source>
        <dbReference type="EMBL" id="KAA0186777.1"/>
    </source>
</evidence>
<protein>
    <submittedName>
        <fullName evidence="1">Uncharacterized protein</fullName>
    </submittedName>
</protein>
<evidence type="ECO:0000313" key="2">
    <source>
        <dbReference type="Proteomes" id="UP000728185"/>
    </source>
</evidence>